<proteinExistence type="predicted"/>
<evidence type="ECO:0000313" key="2">
    <source>
        <dbReference type="EMBL" id="MCO1659209.1"/>
    </source>
</evidence>
<accession>A0ABT1A966</accession>
<protein>
    <submittedName>
        <fullName evidence="2">Uncharacterized protein</fullName>
    </submittedName>
</protein>
<keyword evidence="3" id="KW-1185">Reference proteome</keyword>
<dbReference type="RefSeq" id="WP_252443949.1">
    <property type="nucleotide sequence ID" value="NZ_JAGSOV010000063.1"/>
</dbReference>
<dbReference type="Proteomes" id="UP001165283">
    <property type="component" value="Unassembled WGS sequence"/>
</dbReference>
<evidence type="ECO:0000313" key="3">
    <source>
        <dbReference type="Proteomes" id="UP001165283"/>
    </source>
</evidence>
<feature type="compositionally biased region" description="Low complexity" evidence="1">
    <location>
        <begin position="75"/>
        <end position="86"/>
    </location>
</feature>
<reference evidence="2" key="1">
    <citation type="submission" date="2021-04" db="EMBL/GenBank/DDBJ databases">
        <title>Pseudonocardia sp. nov., isolated from sandy soil of mangrove forest.</title>
        <authorList>
            <person name="Zan Z."/>
            <person name="Huang R."/>
            <person name="Liu W."/>
        </authorList>
    </citation>
    <scope>NUCLEOTIDE SEQUENCE</scope>
    <source>
        <strain evidence="2">S2-4</strain>
    </source>
</reference>
<name>A0ABT1A966_9PSEU</name>
<evidence type="ECO:0000256" key="1">
    <source>
        <dbReference type="SAM" id="MobiDB-lite"/>
    </source>
</evidence>
<dbReference type="EMBL" id="JAGSOV010000063">
    <property type="protein sequence ID" value="MCO1659209.1"/>
    <property type="molecule type" value="Genomic_DNA"/>
</dbReference>
<organism evidence="2 3">
    <name type="scientific">Pseudonocardia humida</name>
    <dbReference type="NCBI Taxonomy" id="2800819"/>
    <lineage>
        <taxon>Bacteria</taxon>
        <taxon>Bacillati</taxon>
        <taxon>Actinomycetota</taxon>
        <taxon>Actinomycetes</taxon>
        <taxon>Pseudonocardiales</taxon>
        <taxon>Pseudonocardiaceae</taxon>
        <taxon>Pseudonocardia</taxon>
    </lineage>
</organism>
<feature type="region of interest" description="Disordered" evidence="1">
    <location>
        <begin position="63"/>
        <end position="93"/>
    </location>
</feature>
<comment type="caution">
    <text evidence="2">The sequence shown here is derived from an EMBL/GenBank/DDBJ whole genome shotgun (WGS) entry which is preliminary data.</text>
</comment>
<sequence>MPNHTERVVHDLDHSYGLGYDRLTDGFAEIPPVGQPICDQALGDALDEARSAVEAADAAVDAVGGQAHDNDDGDAAGAEDSAGSADADGRDSG</sequence>
<gene>
    <name evidence="2" type="ORF">KDL28_29470</name>
</gene>